<keyword evidence="4" id="KW-1185">Reference proteome</keyword>
<feature type="compositionally biased region" description="Basic and acidic residues" evidence="1">
    <location>
        <begin position="29"/>
        <end position="42"/>
    </location>
</feature>
<feature type="non-terminal residue" evidence="3">
    <location>
        <position position="84"/>
    </location>
</feature>
<feature type="compositionally biased region" description="Gly residues" evidence="1">
    <location>
        <begin position="59"/>
        <end position="74"/>
    </location>
</feature>
<keyword evidence="2" id="KW-0732">Signal</keyword>
<name>A0A9X3MXW9_9ACTN</name>
<evidence type="ECO:0000256" key="1">
    <source>
        <dbReference type="SAM" id="MobiDB-lite"/>
    </source>
</evidence>
<reference evidence="3" key="1">
    <citation type="submission" date="2022-10" db="EMBL/GenBank/DDBJ databases">
        <title>The WGS of Solirubrobacter ginsenosidimutans DSM 21036.</title>
        <authorList>
            <person name="Jiang Z."/>
        </authorList>
    </citation>
    <scope>NUCLEOTIDE SEQUENCE</scope>
    <source>
        <strain evidence="3">DSM 21036</strain>
    </source>
</reference>
<dbReference type="AlphaFoldDB" id="A0A9X3MXW9"/>
<organism evidence="3 4">
    <name type="scientific">Solirubrobacter ginsenosidimutans</name>
    <dbReference type="NCBI Taxonomy" id="490573"/>
    <lineage>
        <taxon>Bacteria</taxon>
        <taxon>Bacillati</taxon>
        <taxon>Actinomycetota</taxon>
        <taxon>Thermoleophilia</taxon>
        <taxon>Solirubrobacterales</taxon>
        <taxon>Solirubrobacteraceae</taxon>
        <taxon>Solirubrobacter</taxon>
    </lineage>
</organism>
<protein>
    <submittedName>
        <fullName evidence="3">Uncharacterized protein</fullName>
    </submittedName>
</protein>
<gene>
    <name evidence="3" type="ORF">OM076_31285</name>
</gene>
<proteinExistence type="predicted"/>
<dbReference type="Proteomes" id="UP001149140">
    <property type="component" value="Unassembled WGS sequence"/>
</dbReference>
<comment type="caution">
    <text evidence="3">The sequence shown here is derived from an EMBL/GenBank/DDBJ whole genome shotgun (WGS) entry which is preliminary data.</text>
</comment>
<sequence>MSVAAKLAGFAAVLVVAFGVAAVAGRAVGPDREGAAKERAEKGGAMGAHGGDAMADGGNAAGNGAGDTAAGGHGAADAATGGHG</sequence>
<feature type="signal peptide" evidence="2">
    <location>
        <begin position="1"/>
        <end position="21"/>
    </location>
</feature>
<evidence type="ECO:0000256" key="2">
    <source>
        <dbReference type="SAM" id="SignalP"/>
    </source>
</evidence>
<evidence type="ECO:0000313" key="4">
    <source>
        <dbReference type="Proteomes" id="UP001149140"/>
    </source>
</evidence>
<evidence type="ECO:0000313" key="3">
    <source>
        <dbReference type="EMBL" id="MDA0164794.1"/>
    </source>
</evidence>
<feature type="region of interest" description="Disordered" evidence="1">
    <location>
        <begin position="29"/>
        <end position="84"/>
    </location>
</feature>
<accession>A0A9X3MXW9</accession>
<feature type="compositionally biased region" description="Low complexity" evidence="1">
    <location>
        <begin position="75"/>
        <end position="84"/>
    </location>
</feature>
<dbReference type="EMBL" id="JAPDOD010000037">
    <property type="protein sequence ID" value="MDA0164794.1"/>
    <property type="molecule type" value="Genomic_DNA"/>
</dbReference>
<feature type="chain" id="PRO_5040979344" evidence="2">
    <location>
        <begin position="22"/>
        <end position="84"/>
    </location>
</feature>